<protein>
    <recommendedName>
        <fullName evidence="2">UspA domain-containing protein</fullName>
    </recommendedName>
</protein>
<dbReference type="Pfam" id="PF00582">
    <property type="entry name" value="Usp"/>
    <property type="match status" value="1"/>
</dbReference>
<name>A0A0C5J9Y0_9PROT</name>
<accession>A0A0C5J9Y0</accession>
<sequence length="142" mass="15403">MTQQWLIPIDDSAIALLPVTWVINNLSAWRETPQIHLLNVQPNLPRDIGRFINADTLREFHLESGMNALAPARTQLEAAGLAVESHVLVGEAAQTIADFAESNHCTQILLGTRGHSGLAGTLLGSVAMKLVQLSKIPVLLVR</sequence>
<dbReference type="PANTHER" id="PTHR46268:SF6">
    <property type="entry name" value="UNIVERSAL STRESS PROTEIN UP12"/>
    <property type="match status" value="1"/>
</dbReference>
<dbReference type="InterPro" id="IPR006016">
    <property type="entry name" value="UspA"/>
</dbReference>
<dbReference type="KEGG" id="rbu:PG1C_10485"/>
<dbReference type="AlphaFoldDB" id="A0A0C5J9Y0"/>
<proteinExistence type="inferred from homology"/>
<evidence type="ECO:0000256" key="1">
    <source>
        <dbReference type="ARBA" id="ARBA00008791"/>
    </source>
</evidence>
<dbReference type="STRING" id="1565605.PG1C_10485"/>
<dbReference type="Gene3D" id="3.40.50.620">
    <property type="entry name" value="HUPs"/>
    <property type="match status" value="1"/>
</dbReference>
<dbReference type="CDD" id="cd23659">
    <property type="entry name" value="USP_At3g01520-like"/>
    <property type="match status" value="1"/>
</dbReference>
<evidence type="ECO:0000313" key="4">
    <source>
        <dbReference type="Proteomes" id="UP000061603"/>
    </source>
</evidence>
<dbReference type="PRINTS" id="PR01438">
    <property type="entry name" value="UNVRSLSTRESS"/>
</dbReference>
<comment type="similarity">
    <text evidence="1">Belongs to the universal stress protein A family.</text>
</comment>
<dbReference type="SUPFAM" id="SSF52402">
    <property type="entry name" value="Adenine nucleotide alpha hydrolases-like"/>
    <property type="match status" value="1"/>
</dbReference>
<reference evidence="3 4" key="1">
    <citation type="journal article" date="2015" name="Genome Announc.">
        <title>Complete Genome Sequence of a Novel Bacterium within the Family Rhodocyclaceae That Degrades Polycyclic Aromatic Hydrocarbons.</title>
        <authorList>
            <person name="Singleton D.R."/>
            <person name="Dickey A.N."/>
            <person name="Scholl E.H."/>
            <person name="Wright F.A."/>
            <person name="Aitken M.D."/>
        </authorList>
    </citation>
    <scope>NUCLEOTIDE SEQUENCE [LARGE SCALE GENOMIC DNA]</scope>
    <source>
        <strain evidence="4">PG1-Ca6</strain>
    </source>
</reference>
<gene>
    <name evidence="3" type="ORF">PG1C_10485</name>
</gene>
<dbReference type="HOGENOM" id="CLU_049301_14_0_4"/>
<organism evidence="3 4">
    <name type="scientific">Rugosibacter aromaticivorans</name>
    <dbReference type="NCBI Taxonomy" id="1565605"/>
    <lineage>
        <taxon>Bacteria</taxon>
        <taxon>Pseudomonadati</taxon>
        <taxon>Pseudomonadota</taxon>
        <taxon>Betaproteobacteria</taxon>
        <taxon>Nitrosomonadales</taxon>
        <taxon>Sterolibacteriaceae</taxon>
        <taxon>Rugosibacter</taxon>
    </lineage>
</organism>
<dbReference type="EMBL" id="CP010554">
    <property type="protein sequence ID" value="AJP48750.1"/>
    <property type="molecule type" value="Genomic_DNA"/>
</dbReference>
<evidence type="ECO:0000259" key="2">
    <source>
        <dbReference type="Pfam" id="PF00582"/>
    </source>
</evidence>
<keyword evidence="4" id="KW-1185">Reference proteome</keyword>
<dbReference type="InterPro" id="IPR014729">
    <property type="entry name" value="Rossmann-like_a/b/a_fold"/>
</dbReference>
<dbReference type="Proteomes" id="UP000061603">
    <property type="component" value="Chromosome"/>
</dbReference>
<evidence type="ECO:0000313" key="3">
    <source>
        <dbReference type="EMBL" id="AJP48750.1"/>
    </source>
</evidence>
<dbReference type="InterPro" id="IPR006015">
    <property type="entry name" value="Universal_stress_UspA"/>
</dbReference>
<dbReference type="RefSeq" id="WP_202634766.1">
    <property type="nucleotide sequence ID" value="NZ_CP010554.1"/>
</dbReference>
<dbReference type="PANTHER" id="PTHR46268">
    <property type="entry name" value="STRESS RESPONSE PROTEIN NHAX"/>
    <property type="match status" value="1"/>
</dbReference>
<feature type="domain" description="UspA" evidence="2">
    <location>
        <begin position="3"/>
        <end position="142"/>
    </location>
</feature>